<evidence type="ECO:0000313" key="2">
    <source>
        <dbReference type="EMBL" id="EYB92644.1"/>
    </source>
</evidence>
<name>A0A016SQR2_9BILA</name>
<sequence>MLYGFKSGELATVSSGRIDAVFGDGAVTECPTQDWSRRFRAGHFDVNVSSWSGRASGVDSSRLRQLVDSNPRQTMCGKT</sequence>
<dbReference type="Pfam" id="PF17906">
    <property type="entry name" value="HTH_48"/>
    <property type="match status" value="1"/>
</dbReference>
<evidence type="ECO:0000259" key="1">
    <source>
        <dbReference type="Pfam" id="PF17906"/>
    </source>
</evidence>
<keyword evidence="3" id="KW-1185">Reference proteome</keyword>
<evidence type="ECO:0000313" key="3">
    <source>
        <dbReference type="Proteomes" id="UP000024635"/>
    </source>
</evidence>
<feature type="domain" description="Mos1 transposase HTH" evidence="1">
    <location>
        <begin position="1"/>
        <end position="42"/>
    </location>
</feature>
<dbReference type="Gene3D" id="1.10.10.1450">
    <property type="match status" value="1"/>
</dbReference>
<proteinExistence type="predicted"/>
<dbReference type="Proteomes" id="UP000024635">
    <property type="component" value="Unassembled WGS sequence"/>
</dbReference>
<dbReference type="InterPro" id="IPR041426">
    <property type="entry name" value="Mos1_HTH"/>
</dbReference>
<organism evidence="2 3">
    <name type="scientific">Ancylostoma ceylanicum</name>
    <dbReference type="NCBI Taxonomy" id="53326"/>
    <lineage>
        <taxon>Eukaryota</taxon>
        <taxon>Metazoa</taxon>
        <taxon>Ecdysozoa</taxon>
        <taxon>Nematoda</taxon>
        <taxon>Chromadorea</taxon>
        <taxon>Rhabditida</taxon>
        <taxon>Rhabditina</taxon>
        <taxon>Rhabditomorpha</taxon>
        <taxon>Strongyloidea</taxon>
        <taxon>Ancylostomatidae</taxon>
        <taxon>Ancylostomatinae</taxon>
        <taxon>Ancylostoma</taxon>
    </lineage>
</organism>
<gene>
    <name evidence="2" type="primary">Acey_s0191.g1294</name>
    <name evidence="2" type="ORF">Y032_0191g1294</name>
</gene>
<protein>
    <recommendedName>
        <fullName evidence="1">Mos1 transposase HTH domain-containing protein</fullName>
    </recommendedName>
</protein>
<dbReference type="AlphaFoldDB" id="A0A016SQR2"/>
<comment type="caution">
    <text evidence="2">The sequence shown here is derived from an EMBL/GenBank/DDBJ whole genome shotgun (WGS) entry which is preliminary data.</text>
</comment>
<dbReference type="EMBL" id="JARK01001527">
    <property type="protein sequence ID" value="EYB92644.1"/>
    <property type="molecule type" value="Genomic_DNA"/>
</dbReference>
<reference evidence="3" key="1">
    <citation type="journal article" date="2015" name="Nat. Genet.">
        <title>The genome and transcriptome of the zoonotic hookworm Ancylostoma ceylanicum identify infection-specific gene families.</title>
        <authorList>
            <person name="Schwarz E.M."/>
            <person name="Hu Y."/>
            <person name="Antoshechkin I."/>
            <person name="Miller M.M."/>
            <person name="Sternberg P.W."/>
            <person name="Aroian R.V."/>
        </authorList>
    </citation>
    <scope>NUCLEOTIDE SEQUENCE</scope>
    <source>
        <strain evidence="3">HY135</strain>
    </source>
</reference>
<accession>A0A016SQR2</accession>